<evidence type="ECO:0000313" key="2">
    <source>
        <dbReference type="Proteomes" id="UP000037953"/>
    </source>
</evidence>
<dbReference type="AlphaFoldDB" id="A0A0N1KRM2"/>
<organism evidence="1 2">
    <name type="scientific">Chryseobacterium indologenes</name>
    <name type="common">Flavobacterium indologenes</name>
    <dbReference type="NCBI Taxonomy" id="253"/>
    <lineage>
        <taxon>Bacteria</taxon>
        <taxon>Pseudomonadati</taxon>
        <taxon>Bacteroidota</taxon>
        <taxon>Flavobacteriia</taxon>
        <taxon>Flavobacteriales</taxon>
        <taxon>Weeksellaceae</taxon>
        <taxon>Chryseobacterium group</taxon>
        <taxon>Chryseobacterium</taxon>
    </lineage>
</organism>
<dbReference type="PATRIC" id="fig|253.9.peg.3560"/>
<feature type="non-terminal residue" evidence="1">
    <location>
        <position position="1"/>
    </location>
</feature>
<dbReference type="Proteomes" id="UP000037953">
    <property type="component" value="Unassembled WGS sequence"/>
</dbReference>
<dbReference type="RefSeq" id="WP_157845099.1">
    <property type="nucleotide sequence ID" value="NZ_LJOD01000040.1"/>
</dbReference>
<dbReference type="OrthoDB" id="1275222at2"/>
<gene>
    <name evidence="1" type="ORF">AOB46_22530</name>
</gene>
<accession>A0A0N1KRM2</accession>
<reference evidence="2" key="2">
    <citation type="submission" date="2015-09" db="EMBL/GenBank/DDBJ databases">
        <title>Draft genome sequence of a multidrug-resistant Chryseobacterium indologenes isolate from Malaysia.</title>
        <authorList>
            <person name="Yu C.Y."/>
            <person name="Ang G.Y."/>
            <person name="Chan K.-G."/>
        </authorList>
    </citation>
    <scope>NUCLEOTIDE SEQUENCE [LARGE SCALE GENOMIC DNA]</scope>
    <source>
        <strain evidence="2">CI_885</strain>
    </source>
</reference>
<reference evidence="1 2" key="1">
    <citation type="journal article" date="2015" name="Genom Data">
        <title>Draft genome sequence of a multidrug-resistant Chryseobacterium indologenes isolate from Malaysia.</title>
        <authorList>
            <person name="Yu C.Y."/>
            <person name="Ang G.Y."/>
            <person name="Cheng H.J."/>
            <person name="Cheong Y.M."/>
            <person name="Yin W.F."/>
            <person name="Chan K.G."/>
        </authorList>
    </citation>
    <scope>NUCLEOTIDE SEQUENCE [LARGE SCALE GENOMIC DNA]</scope>
    <source>
        <strain evidence="1 2">CI_885</strain>
    </source>
</reference>
<name>A0A0N1KRM2_CHRID</name>
<comment type="caution">
    <text evidence="1">The sequence shown here is derived from an EMBL/GenBank/DDBJ whole genome shotgun (WGS) entry which is preliminary data.</text>
</comment>
<proteinExistence type="predicted"/>
<evidence type="ECO:0000313" key="1">
    <source>
        <dbReference type="EMBL" id="KPE48968.1"/>
    </source>
</evidence>
<protein>
    <submittedName>
        <fullName evidence="1">Uncharacterized protein</fullName>
    </submittedName>
</protein>
<sequence>TTYSQFSSNGMSVWANYESLPFGEASRLYSWIDRGGSGYYTYWSGGDKDFTGFFQSGKLNFGGDFGNYNLVRIYNNVPEIRQSYHNFNPYIPDNTSDWYGPAGKINWFFGVTEPGLILLYEGFILALQEAMLR</sequence>
<dbReference type="EMBL" id="LJOD01000040">
    <property type="protein sequence ID" value="KPE48968.1"/>
    <property type="molecule type" value="Genomic_DNA"/>
</dbReference>